<comment type="caution">
    <text evidence="2">The sequence shown here is derived from an EMBL/GenBank/DDBJ whole genome shotgun (WGS) entry which is preliminary data.</text>
</comment>
<evidence type="ECO:0000313" key="3">
    <source>
        <dbReference type="Proteomes" id="UP000092321"/>
    </source>
</evidence>
<evidence type="ECO:0000313" key="2">
    <source>
        <dbReference type="EMBL" id="OBA27676.1"/>
    </source>
</evidence>
<sequence length="113" mass="13167">MSLYKSINIDGLDKRFQVTFLKKYNDNKEKLKNSKNSSEIKESTSDLIYLTKTILKDLIIMPFGISFLTALGKIFLSKYSVILYRHGFVMGVHFKKLLKGYYKEYFLPIPAPQ</sequence>
<dbReference type="EMBL" id="LXPE01000007">
    <property type="protein sequence ID" value="OBA27676.1"/>
    <property type="molecule type" value="Genomic_DNA"/>
</dbReference>
<dbReference type="AlphaFoldDB" id="A0A1B7TG10"/>
<gene>
    <name evidence="2" type="ORF">HANVADRAFT_113787</name>
</gene>
<proteinExistence type="predicted"/>
<accession>A0A1B7TG10</accession>
<organism evidence="2 3">
    <name type="scientific">Hanseniaspora valbyensis NRRL Y-1626</name>
    <dbReference type="NCBI Taxonomy" id="766949"/>
    <lineage>
        <taxon>Eukaryota</taxon>
        <taxon>Fungi</taxon>
        <taxon>Dikarya</taxon>
        <taxon>Ascomycota</taxon>
        <taxon>Saccharomycotina</taxon>
        <taxon>Saccharomycetes</taxon>
        <taxon>Saccharomycodales</taxon>
        <taxon>Saccharomycodaceae</taxon>
        <taxon>Hanseniaspora</taxon>
    </lineage>
</organism>
<name>A0A1B7TG10_9ASCO</name>
<keyword evidence="1" id="KW-0472">Membrane</keyword>
<dbReference type="Proteomes" id="UP000092321">
    <property type="component" value="Unassembled WGS sequence"/>
</dbReference>
<keyword evidence="1" id="KW-0812">Transmembrane</keyword>
<feature type="transmembrane region" description="Helical" evidence="1">
    <location>
        <begin position="58"/>
        <end position="76"/>
    </location>
</feature>
<reference evidence="3" key="1">
    <citation type="journal article" date="2016" name="Proc. Natl. Acad. Sci. U.S.A.">
        <title>Comparative genomics of biotechnologically important yeasts.</title>
        <authorList>
            <person name="Riley R."/>
            <person name="Haridas S."/>
            <person name="Wolfe K.H."/>
            <person name="Lopes M.R."/>
            <person name="Hittinger C.T."/>
            <person name="Goeker M."/>
            <person name="Salamov A.A."/>
            <person name="Wisecaver J.H."/>
            <person name="Long T.M."/>
            <person name="Calvey C.H."/>
            <person name="Aerts A.L."/>
            <person name="Barry K.W."/>
            <person name="Choi C."/>
            <person name="Clum A."/>
            <person name="Coughlan A.Y."/>
            <person name="Deshpande S."/>
            <person name="Douglass A.P."/>
            <person name="Hanson S.J."/>
            <person name="Klenk H.-P."/>
            <person name="LaButti K.M."/>
            <person name="Lapidus A."/>
            <person name="Lindquist E.A."/>
            <person name="Lipzen A.M."/>
            <person name="Meier-Kolthoff J.P."/>
            <person name="Ohm R.A."/>
            <person name="Otillar R.P."/>
            <person name="Pangilinan J.L."/>
            <person name="Peng Y."/>
            <person name="Rokas A."/>
            <person name="Rosa C.A."/>
            <person name="Scheuner C."/>
            <person name="Sibirny A.A."/>
            <person name="Slot J.C."/>
            <person name="Stielow J.B."/>
            <person name="Sun H."/>
            <person name="Kurtzman C.P."/>
            <person name="Blackwell M."/>
            <person name="Grigoriev I.V."/>
            <person name="Jeffries T.W."/>
        </authorList>
    </citation>
    <scope>NUCLEOTIDE SEQUENCE [LARGE SCALE GENOMIC DNA]</scope>
    <source>
        <strain evidence="3">NRRL Y-1626</strain>
    </source>
</reference>
<keyword evidence="3" id="KW-1185">Reference proteome</keyword>
<evidence type="ECO:0000256" key="1">
    <source>
        <dbReference type="SAM" id="Phobius"/>
    </source>
</evidence>
<keyword evidence="1" id="KW-1133">Transmembrane helix</keyword>
<protein>
    <submittedName>
        <fullName evidence="2">Uncharacterized protein</fullName>
    </submittedName>
</protein>